<dbReference type="Proteomes" id="UP000623250">
    <property type="component" value="Unassembled WGS sequence"/>
</dbReference>
<feature type="domain" description="N-acetyltransferase" evidence="1">
    <location>
        <begin position="17"/>
        <end position="153"/>
    </location>
</feature>
<dbReference type="PROSITE" id="PS51186">
    <property type="entry name" value="GNAT"/>
    <property type="match status" value="1"/>
</dbReference>
<dbReference type="EMBL" id="JAEMUK010000091">
    <property type="protein sequence ID" value="MBJ7545217.1"/>
    <property type="molecule type" value="Genomic_DNA"/>
</dbReference>
<dbReference type="AlphaFoldDB" id="A0A8I1KKQ5"/>
<evidence type="ECO:0000313" key="3">
    <source>
        <dbReference type="Proteomes" id="UP000623250"/>
    </source>
</evidence>
<dbReference type="GO" id="GO:0016747">
    <property type="term" value="F:acyltransferase activity, transferring groups other than amino-acyl groups"/>
    <property type="evidence" value="ECO:0007669"/>
    <property type="project" value="InterPro"/>
</dbReference>
<dbReference type="CDD" id="cd04301">
    <property type="entry name" value="NAT_SF"/>
    <property type="match status" value="1"/>
</dbReference>
<comment type="caution">
    <text evidence="2">The sequence shown here is derived from an EMBL/GenBank/DDBJ whole genome shotgun (WGS) entry which is preliminary data.</text>
</comment>
<reference evidence="2 3" key="1">
    <citation type="submission" date="2020-12" db="EMBL/GenBank/DDBJ databases">
        <title>Revised draft genomes of Rhodomicrobium vannielii ATCC 17100 and Rhodomicrobium udaipurense JA643.</title>
        <authorList>
            <person name="Conners E.M."/>
            <person name="Davenport E.J."/>
            <person name="Bose A."/>
        </authorList>
    </citation>
    <scope>NUCLEOTIDE SEQUENCE [LARGE SCALE GENOMIC DNA]</scope>
    <source>
        <strain evidence="2 3">JA643</strain>
    </source>
</reference>
<keyword evidence="2" id="KW-0808">Transferase</keyword>
<dbReference type="RefSeq" id="WP_081796695.1">
    <property type="nucleotide sequence ID" value="NZ_JAEMUK010000091.1"/>
</dbReference>
<evidence type="ECO:0000313" key="2">
    <source>
        <dbReference type="EMBL" id="MBJ7545217.1"/>
    </source>
</evidence>
<name>A0A8I1KKQ5_9HYPH</name>
<sequence length="153" mass="17463">MAAPLPSGIRVIRLQNDTPRHVREGARAFCLRMINEVYGYSYRPDWHGDLDTLPEQDSPYFPEQRGAFFVLLNAEDDIIGTAGLRALSSRPDIVALTKGRFPNPDSAASHWRMYVDSRYRRMGVGRVLIDLRREAGTEMGYDSIYNDLLQLPF</sequence>
<dbReference type="SUPFAM" id="SSF55729">
    <property type="entry name" value="Acyl-CoA N-acyltransferases (Nat)"/>
    <property type="match status" value="1"/>
</dbReference>
<protein>
    <submittedName>
        <fullName evidence="2">GNAT family N-acetyltransferase</fullName>
    </submittedName>
</protein>
<keyword evidence="3" id="KW-1185">Reference proteome</keyword>
<dbReference type="InterPro" id="IPR016181">
    <property type="entry name" value="Acyl_CoA_acyltransferase"/>
</dbReference>
<dbReference type="InterPro" id="IPR000182">
    <property type="entry name" value="GNAT_dom"/>
</dbReference>
<dbReference type="Gene3D" id="3.40.630.30">
    <property type="match status" value="1"/>
</dbReference>
<organism evidence="2 3">
    <name type="scientific">Rhodomicrobium udaipurense</name>
    <dbReference type="NCBI Taxonomy" id="1202716"/>
    <lineage>
        <taxon>Bacteria</taxon>
        <taxon>Pseudomonadati</taxon>
        <taxon>Pseudomonadota</taxon>
        <taxon>Alphaproteobacteria</taxon>
        <taxon>Hyphomicrobiales</taxon>
        <taxon>Hyphomicrobiaceae</taxon>
        <taxon>Rhodomicrobium</taxon>
    </lineage>
</organism>
<proteinExistence type="predicted"/>
<evidence type="ECO:0000259" key="1">
    <source>
        <dbReference type="PROSITE" id="PS51186"/>
    </source>
</evidence>
<gene>
    <name evidence="2" type="ORF">JDN41_16825</name>
</gene>
<dbReference type="Pfam" id="PF00583">
    <property type="entry name" value="Acetyltransf_1"/>
    <property type="match status" value="1"/>
</dbReference>
<accession>A0A8I1KKQ5</accession>